<dbReference type="EMBL" id="CAAALY010257143">
    <property type="protein sequence ID" value="VEL38184.1"/>
    <property type="molecule type" value="Genomic_DNA"/>
</dbReference>
<evidence type="ECO:0000259" key="2">
    <source>
        <dbReference type="PROSITE" id="PS50853"/>
    </source>
</evidence>
<dbReference type="OrthoDB" id="114660at2759"/>
<protein>
    <recommendedName>
        <fullName evidence="2">Fibronectin type-III domain-containing protein</fullName>
    </recommendedName>
</protein>
<organism evidence="3 4">
    <name type="scientific">Protopolystoma xenopodis</name>
    <dbReference type="NCBI Taxonomy" id="117903"/>
    <lineage>
        <taxon>Eukaryota</taxon>
        <taxon>Metazoa</taxon>
        <taxon>Spiralia</taxon>
        <taxon>Lophotrochozoa</taxon>
        <taxon>Platyhelminthes</taxon>
        <taxon>Monogenea</taxon>
        <taxon>Polyopisthocotylea</taxon>
        <taxon>Polystomatidea</taxon>
        <taxon>Polystomatidae</taxon>
        <taxon>Protopolystoma</taxon>
    </lineage>
</organism>
<dbReference type="InterPro" id="IPR013783">
    <property type="entry name" value="Ig-like_fold"/>
</dbReference>
<reference evidence="3" key="1">
    <citation type="submission" date="2018-11" db="EMBL/GenBank/DDBJ databases">
        <authorList>
            <consortium name="Pathogen Informatics"/>
        </authorList>
    </citation>
    <scope>NUCLEOTIDE SEQUENCE</scope>
</reference>
<dbReference type="SUPFAM" id="SSF49265">
    <property type="entry name" value="Fibronectin type III"/>
    <property type="match status" value="1"/>
</dbReference>
<dbReference type="PANTHER" id="PTHR13817:SF166">
    <property type="entry name" value="NEURONAL IGCAM-RELATED"/>
    <property type="match status" value="1"/>
</dbReference>
<sequence length="132" mass="14778">MYSFVYLSLGRGWHLYSFPPTVSPPAPSSFPTTVQTRSLNATSIEVSWSPPGIRQRNGRLTGYQVRYFEVADPVGTDRIASLPRDRQRRLQVHALKVNTYYAFAVRAINANGEGPWSGFSNHKTNLKCKSTG</sequence>
<dbReference type="Proteomes" id="UP000784294">
    <property type="component" value="Unassembled WGS sequence"/>
</dbReference>
<dbReference type="InterPro" id="IPR036116">
    <property type="entry name" value="FN3_sf"/>
</dbReference>
<accession>A0A3S5FGH5</accession>
<dbReference type="InterPro" id="IPR050964">
    <property type="entry name" value="Striated_Muscle_Regulatory"/>
</dbReference>
<evidence type="ECO:0000313" key="4">
    <source>
        <dbReference type="Proteomes" id="UP000784294"/>
    </source>
</evidence>
<evidence type="ECO:0000256" key="1">
    <source>
        <dbReference type="ARBA" id="ARBA00022737"/>
    </source>
</evidence>
<keyword evidence="1" id="KW-0677">Repeat</keyword>
<comment type="caution">
    <text evidence="3">The sequence shown here is derived from an EMBL/GenBank/DDBJ whole genome shotgun (WGS) entry which is preliminary data.</text>
</comment>
<dbReference type="InterPro" id="IPR003961">
    <property type="entry name" value="FN3_dom"/>
</dbReference>
<dbReference type="PANTHER" id="PTHR13817">
    <property type="entry name" value="TITIN"/>
    <property type="match status" value="1"/>
</dbReference>
<dbReference type="AlphaFoldDB" id="A0A3S5FGH5"/>
<dbReference type="FunFam" id="2.60.40.10:FF:000028">
    <property type="entry name" value="Neuronal cell adhesion molecule"/>
    <property type="match status" value="1"/>
</dbReference>
<dbReference type="CDD" id="cd00063">
    <property type="entry name" value="FN3"/>
    <property type="match status" value="1"/>
</dbReference>
<evidence type="ECO:0000313" key="3">
    <source>
        <dbReference type="EMBL" id="VEL38184.1"/>
    </source>
</evidence>
<name>A0A3S5FGH5_9PLAT</name>
<feature type="domain" description="Fibronectin type-III" evidence="2">
    <location>
        <begin position="30"/>
        <end position="127"/>
    </location>
</feature>
<dbReference type="PROSITE" id="PS50853">
    <property type="entry name" value="FN3"/>
    <property type="match status" value="1"/>
</dbReference>
<proteinExistence type="predicted"/>
<dbReference type="SMART" id="SM00060">
    <property type="entry name" value="FN3"/>
    <property type="match status" value="1"/>
</dbReference>
<dbReference type="Gene3D" id="2.60.40.10">
    <property type="entry name" value="Immunoglobulins"/>
    <property type="match status" value="1"/>
</dbReference>
<dbReference type="Pfam" id="PF00041">
    <property type="entry name" value="fn3"/>
    <property type="match status" value="1"/>
</dbReference>
<keyword evidence="4" id="KW-1185">Reference proteome</keyword>
<dbReference type="PRINTS" id="PR00014">
    <property type="entry name" value="FNTYPEIII"/>
</dbReference>
<gene>
    <name evidence="3" type="ORF">PXEA_LOCUS31624</name>
</gene>